<evidence type="ECO:0000256" key="1">
    <source>
        <dbReference type="ARBA" id="ARBA00023054"/>
    </source>
</evidence>
<dbReference type="PANTHER" id="PTHR32083">
    <property type="entry name" value="CILIA AND FLAGELLA-ASSOCIATED PROTEIN 58-RELATED"/>
    <property type="match status" value="1"/>
</dbReference>
<dbReference type="RefSeq" id="XP_002112834.1">
    <property type="nucleotide sequence ID" value="XM_002112798.1"/>
</dbReference>
<dbReference type="CTD" id="6753616"/>
<keyword evidence="6" id="KW-1185">Reference proteome</keyword>
<evidence type="ECO:0000313" key="5">
    <source>
        <dbReference type="EMBL" id="EDV24944.1"/>
    </source>
</evidence>
<evidence type="ECO:0000313" key="6">
    <source>
        <dbReference type="Proteomes" id="UP000009022"/>
    </source>
</evidence>
<dbReference type="PANTHER" id="PTHR32083:SF34">
    <property type="entry name" value="COILED-COIL DOMAIN-CONTAINING PROTEIN 146"/>
    <property type="match status" value="1"/>
</dbReference>
<gene>
    <name evidence="5" type="ORF">TRIADDRAFT_25970</name>
</gene>
<evidence type="ECO:0000256" key="2">
    <source>
        <dbReference type="SAM" id="Coils"/>
    </source>
</evidence>
<feature type="coiled-coil region" evidence="2">
    <location>
        <begin position="56"/>
        <end position="196"/>
    </location>
</feature>
<feature type="domain" description="Cilia- and flagella-associated protein 58 central coiled coil" evidence="4">
    <location>
        <begin position="7"/>
        <end position="69"/>
    </location>
</feature>
<dbReference type="eggNOG" id="ENOG502QPM4">
    <property type="taxonomic scope" value="Eukaryota"/>
</dbReference>
<feature type="region of interest" description="Disordered" evidence="3">
    <location>
        <begin position="276"/>
        <end position="332"/>
    </location>
</feature>
<reference evidence="5 6" key="1">
    <citation type="journal article" date="2008" name="Nature">
        <title>The Trichoplax genome and the nature of placozoans.</title>
        <authorList>
            <person name="Srivastava M."/>
            <person name="Begovic E."/>
            <person name="Chapman J."/>
            <person name="Putnam N.H."/>
            <person name="Hellsten U."/>
            <person name="Kawashima T."/>
            <person name="Kuo A."/>
            <person name="Mitros T."/>
            <person name="Salamov A."/>
            <person name="Carpenter M.L."/>
            <person name="Signorovitch A.Y."/>
            <person name="Moreno M.A."/>
            <person name="Kamm K."/>
            <person name="Grimwood J."/>
            <person name="Schmutz J."/>
            <person name="Shapiro H."/>
            <person name="Grigoriev I.V."/>
            <person name="Buss L.W."/>
            <person name="Schierwater B."/>
            <person name="Dellaporta S.L."/>
            <person name="Rokhsar D.S."/>
        </authorList>
    </citation>
    <scope>NUCLEOTIDE SEQUENCE [LARGE SCALE GENOMIC DNA]</scope>
    <source>
        <strain evidence="5 6">Grell-BS-1999</strain>
    </source>
</reference>
<dbReference type="Pfam" id="PF21771">
    <property type="entry name" value="CFAP58_CC"/>
    <property type="match status" value="1"/>
</dbReference>
<dbReference type="HOGENOM" id="CLU_838328_0_0_1"/>
<dbReference type="OrthoDB" id="10262929at2759"/>
<dbReference type="InterPro" id="IPR049270">
    <property type="entry name" value="CFAP58_CC"/>
</dbReference>
<dbReference type="InParanoid" id="B3RXZ3"/>
<name>B3RXZ3_TRIAD</name>
<proteinExistence type="predicted"/>
<protein>
    <recommendedName>
        <fullName evidence="4">Cilia- and flagella-associated protein 58 central coiled coil domain-containing protein</fullName>
    </recommendedName>
</protein>
<dbReference type="Proteomes" id="UP000009022">
    <property type="component" value="Unassembled WGS sequence"/>
</dbReference>
<dbReference type="OMA" id="GEMEIHI"/>
<accession>B3RXZ3</accession>
<sequence>VKLRERYESAVKDRNERGIQLIERNEEVCVFYEKVNIQDTVIRNGNLEINAKDEMIRFMNMEITELKRSIEVTRKEISQRKDLDDELVKLQIELSSVQDKAKELEKLVESPDNFKRIRFLDGKDMSLEEVHKRIEGLEIRLSEKEEFLLEKDLILEEISRLVERAEEKMNSRKDDTLNLARMVNDLKNRIKEMTRKTMSKISELSMNQAQTMKFQEIVKERERVLEQCYVRMEMGEAPSMEIEQEWQKQQRNESQRVRDKQALLQISEEEQKCMLPGGISTTAEPRPNAYIPDDDTELPIPRPYGVNAPFKPTQNGSNMRHIRKPNQKSIEI</sequence>
<dbReference type="PhylomeDB" id="B3RXZ3"/>
<dbReference type="KEGG" id="tad:TRIADDRAFT_25970"/>
<dbReference type="STRING" id="10228.B3RXZ3"/>
<dbReference type="EMBL" id="DS985245">
    <property type="protein sequence ID" value="EDV24944.1"/>
    <property type="molecule type" value="Genomic_DNA"/>
</dbReference>
<feature type="non-terminal residue" evidence="5">
    <location>
        <position position="1"/>
    </location>
</feature>
<evidence type="ECO:0000259" key="4">
    <source>
        <dbReference type="Pfam" id="PF21771"/>
    </source>
</evidence>
<dbReference type="GeneID" id="6753616"/>
<organism evidence="5 6">
    <name type="scientific">Trichoplax adhaerens</name>
    <name type="common">Trichoplax reptans</name>
    <dbReference type="NCBI Taxonomy" id="10228"/>
    <lineage>
        <taxon>Eukaryota</taxon>
        <taxon>Metazoa</taxon>
        <taxon>Placozoa</taxon>
        <taxon>Uniplacotomia</taxon>
        <taxon>Trichoplacea</taxon>
        <taxon>Trichoplacidae</taxon>
        <taxon>Trichoplax</taxon>
    </lineage>
</organism>
<keyword evidence="1 2" id="KW-0175">Coiled coil</keyword>
<evidence type="ECO:0000256" key="3">
    <source>
        <dbReference type="SAM" id="MobiDB-lite"/>
    </source>
</evidence>
<dbReference type="AlphaFoldDB" id="B3RXZ3"/>